<keyword evidence="17" id="KW-1185">Reference proteome</keyword>
<keyword evidence="5" id="KW-0276">Fatty acid metabolism</keyword>
<gene>
    <name evidence="16" type="primary">Dper\GL24461</name>
    <name evidence="16" type="ORF">Dper_GL24461</name>
</gene>
<dbReference type="GO" id="GO:0004768">
    <property type="term" value="F:stearoyl-CoA 9-desaturase activity"/>
    <property type="evidence" value="ECO:0007669"/>
    <property type="project" value="TreeGrafter"/>
</dbReference>
<dbReference type="AlphaFoldDB" id="B4G3K9"/>
<dbReference type="GO" id="GO:0005789">
    <property type="term" value="C:endoplasmic reticulum membrane"/>
    <property type="evidence" value="ECO:0007669"/>
    <property type="project" value="TreeGrafter"/>
</dbReference>
<dbReference type="InterPro" id="IPR005804">
    <property type="entry name" value="FA_desaturase_dom"/>
</dbReference>
<evidence type="ECO:0000256" key="9">
    <source>
        <dbReference type="ARBA" id="ARBA00023098"/>
    </source>
</evidence>
<comment type="domain">
    <text evidence="12">The histidine box domains are involved in binding the catalytic metal ions.</text>
</comment>
<dbReference type="PRINTS" id="PR00075">
    <property type="entry name" value="FACDDSATRASE"/>
</dbReference>
<keyword evidence="8" id="KW-0408">Iron</keyword>
<evidence type="ECO:0000256" key="11">
    <source>
        <dbReference type="ARBA" id="ARBA00023160"/>
    </source>
</evidence>
<evidence type="ECO:0000256" key="7">
    <source>
        <dbReference type="ARBA" id="ARBA00023002"/>
    </source>
</evidence>
<dbReference type="InterPro" id="IPR015876">
    <property type="entry name" value="Acyl-CoA_DS"/>
</dbReference>
<dbReference type="PANTHER" id="PTHR11351">
    <property type="entry name" value="ACYL-COA DESATURASE"/>
    <property type="match status" value="1"/>
</dbReference>
<evidence type="ECO:0000256" key="8">
    <source>
        <dbReference type="ARBA" id="ARBA00023004"/>
    </source>
</evidence>
<dbReference type="SMR" id="B4G3K9"/>
<dbReference type="EMBL" id="CH479179">
    <property type="protein sequence ID" value="EDW25017.1"/>
    <property type="molecule type" value="Genomic_DNA"/>
</dbReference>
<dbReference type="eggNOG" id="KOG1600">
    <property type="taxonomic scope" value="Eukaryota"/>
</dbReference>
<comment type="cofactor">
    <cofactor evidence="12">
        <name>Fe(2+)</name>
        <dbReference type="ChEBI" id="CHEBI:29033"/>
    </cofactor>
</comment>
<dbReference type="PANTHER" id="PTHR11351:SF98">
    <property type="entry name" value="RE43130P"/>
    <property type="match status" value="1"/>
</dbReference>
<name>B4G3K9_DROPE</name>
<sequence length="464" mass="52606">MTELGQQTAAECRMPNADRRLCPRIADDSQPPTPPQQQQQQQSSSSSSKVEPPWSEMTPNIIGSTFILAETAIADGNNNKVAAAPASSATTPKAVKQAPAKKSEPVAETEKKPFQMEIVWRNVGLFIVLHSMALYGLYLVFAESAYMELLPVYATMFLGGLGITAGVHRLWSHKAYKAKLPLRIFLMLCQSLAFQNSIWEWTRDHRVHHKFTDTHADPHNSRRGFFFAHMGWLMCKKHPDVTSKGKQISMADIEEDPVVIFQKKFYFVVMPICCFVVPMIFPYYFMGSSLRVCFFTCSMLRFCLSLHFTWLVNSAAHFYGMKAYDVNVSARNNKLVSTLTIGEGWHNYHHVFPWDYKAAELGTYSFNWTTAFIDVMAKIGQAYDLKFVSQEMVYKRALRTGDGSHIAALMDANNNNAIPTSELVAHLDHEKEEHAIWGWDDNDISEEDRKSASVVNKESDCKRD</sequence>
<evidence type="ECO:0000259" key="15">
    <source>
        <dbReference type="Pfam" id="PF00487"/>
    </source>
</evidence>
<proteinExistence type="inferred from homology"/>
<evidence type="ECO:0000256" key="4">
    <source>
        <dbReference type="ARBA" id="ARBA00022692"/>
    </source>
</evidence>
<dbReference type="STRING" id="7234.B4G3K9"/>
<dbReference type="HOGENOM" id="CLU_027359_0_2_1"/>
<feature type="compositionally biased region" description="Low complexity" evidence="13">
    <location>
        <begin position="36"/>
        <end position="48"/>
    </location>
</feature>
<protein>
    <submittedName>
        <fullName evidence="16">GL24461</fullName>
    </submittedName>
</protein>
<dbReference type="OrthoDB" id="10260134at2759"/>
<comment type="subcellular location">
    <subcellularLocation>
        <location evidence="1">Membrane</location>
        <topology evidence="1">Multi-pass membrane protein</topology>
    </subcellularLocation>
</comment>
<evidence type="ECO:0000256" key="5">
    <source>
        <dbReference type="ARBA" id="ARBA00022832"/>
    </source>
</evidence>
<keyword evidence="9" id="KW-0443">Lipid metabolism</keyword>
<comment type="similarity">
    <text evidence="2 12">Belongs to the fatty acid desaturase type 1 family.</text>
</comment>
<keyword evidence="4 12" id="KW-0812">Transmembrane</keyword>
<feature type="region of interest" description="Disordered" evidence="13">
    <location>
        <begin position="83"/>
        <end position="108"/>
    </location>
</feature>
<evidence type="ECO:0000256" key="12">
    <source>
        <dbReference type="RuleBase" id="RU000581"/>
    </source>
</evidence>
<keyword evidence="3 12" id="KW-0444">Lipid biosynthesis</keyword>
<feature type="transmembrane region" description="Helical" evidence="14">
    <location>
        <begin position="265"/>
        <end position="285"/>
    </location>
</feature>
<evidence type="ECO:0000313" key="16">
    <source>
        <dbReference type="EMBL" id="EDW25017.1"/>
    </source>
</evidence>
<feature type="region of interest" description="Disordered" evidence="13">
    <location>
        <begin position="1"/>
        <end position="56"/>
    </location>
</feature>
<reference evidence="16 17" key="1">
    <citation type="journal article" date="2007" name="Nature">
        <title>Evolution of genes and genomes on the Drosophila phylogeny.</title>
        <authorList>
            <consortium name="Drosophila 12 Genomes Consortium"/>
            <person name="Clark A.G."/>
            <person name="Eisen M.B."/>
            <person name="Smith D.R."/>
            <person name="Bergman C.M."/>
            <person name="Oliver B."/>
            <person name="Markow T.A."/>
            <person name="Kaufman T.C."/>
            <person name="Kellis M."/>
            <person name="Gelbart W."/>
            <person name="Iyer V.N."/>
            <person name="Pollard D.A."/>
            <person name="Sackton T.B."/>
            <person name="Larracuente A.M."/>
            <person name="Singh N.D."/>
            <person name="Abad J.P."/>
            <person name="Abt D.N."/>
            <person name="Adryan B."/>
            <person name="Aguade M."/>
            <person name="Akashi H."/>
            <person name="Anderson W.W."/>
            <person name="Aquadro C.F."/>
            <person name="Ardell D.H."/>
            <person name="Arguello R."/>
            <person name="Artieri C.G."/>
            <person name="Barbash D.A."/>
            <person name="Barker D."/>
            <person name="Barsanti P."/>
            <person name="Batterham P."/>
            <person name="Batzoglou S."/>
            <person name="Begun D."/>
            <person name="Bhutkar A."/>
            <person name="Blanco E."/>
            <person name="Bosak S.A."/>
            <person name="Bradley R.K."/>
            <person name="Brand A.D."/>
            <person name="Brent M.R."/>
            <person name="Brooks A.N."/>
            <person name="Brown R.H."/>
            <person name="Butlin R.K."/>
            <person name="Caggese C."/>
            <person name="Calvi B.R."/>
            <person name="Bernardo de Carvalho A."/>
            <person name="Caspi A."/>
            <person name="Castrezana S."/>
            <person name="Celniker S.E."/>
            <person name="Chang J.L."/>
            <person name="Chapple C."/>
            <person name="Chatterji S."/>
            <person name="Chinwalla A."/>
            <person name="Civetta A."/>
            <person name="Clifton S.W."/>
            <person name="Comeron J.M."/>
            <person name="Costello J.C."/>
            <person name="Coyne J.A."/>
            <person name="Daub J."/>
            <person name="David R.G."/>
            <person name="Delcher A.L."/>
            <person name="Delehaunty K."/>
            <person name="Do C.B."/>
            <person name="Ebling H."/>
            <person name="Edwards K."/>
            <person name="Eickbush T."/>
            <person name="Evans J.D."/>
            <person name="Filipski A."/>
            <person name="Findeiss S."/>
            <person name="Freyhult E."/>
            <person name="Fulton L."/>
            <person name="Fulton R."/>
            <person name="Garcia A.C."/>
            <person name="Gardiner A."/>
            <person name="Garfield D.A."/>
            <person name="Garvin B.E."/>
            <person name="Gibson G."/>
            <person name="Gilbert D."/>
            <person name="Gnerre S."/>
            <person name="Godfrey J."/>
            <person name="Good R."/>
            <person name="Gotea V."/>
            <person name="Gravely B."/>
            <person name="Greenberg A.J."/>
            <person name="Griffiths-Jones S."/>
            <person name="Gross S."/>
            <person name="Guigo R."/>
            <person name="Gustafson E.A."/>
            <person name="Haerty W."/>
            <person name="Hahn M.W."/>
            <person name="Halligan D.L."/>
            <person name="Halpern A.L."/>
            <person name="Halter G.M."/>
            <person name="Han M.V."/>
            <person name="Heger A."/>
            <person name="Hillier L."/>
            <person name="Hinrichs A.S."/>
            <person name="Holmes I."/>
            <person name="Hoskins R.A."/>
            <person name="Hubisz M.J."/>
            <person name="Hultmark D."/>
            <person name="Huntley M.A."/>
            <person name="Jaffe D.B."/>
            <person name="Jagadeeshan S."/>
            <person name="Jeck W.R."/>
            <person name="Johnson J."/>
            <person name="Jones C.D."/>
            <person name="Jordan W.C."/>
            <person name="Karpen G.H."/>
            <person name="Kataoka E."/>
            <person name="Keightley P.D."/>
            <person name="Kheradpour P."/>
            <person name="Kirkness E.F."/>
            <person name="Koerich L.B."/>
            <person name="Kristiansen K."/>
            <person name="Kudrna D."/>
            <person name="Kulathinal R.J."/>
            <person name="Kumar S."/>
            <person name="Kwok R."/>
            <person name="Lander E."/>
            <person name="Langley C.H."/>
            <person name="Lapoint R."/>
            <person name="Lazzaro B.P."/>
            <person name="Lee S.J."/>
            <person name="Levesque L."/>
            <person name="Li R."/>
            <person name="Lin C.F."/>
            <person name="Lin M.F."/>
            <person name="Lindblad-Toh K."/>
            <person name="Llopart A."/>
            <person name="Long M."/>
            <person name="Low L."/>
            <person name="Lozovsky E."/>
            <person name="Lu J."/>
            <person name="Luo M."/>
            <person name="Machado C.A."/>
            <person name="Makalowski W."/>
            <person name="Marzo M."/>
            <person name="Matsuda M."/>
            <person name="Matzkin L."/>
            <person name="McAllister B."/>
            <person name="McBride C.S."/>
            <person name="McKernan B."/>
            <person name="McKernan K."/>
            <person name="Mendez-Lago M."/>
            <person name="Minx P."/>
            <person name="Mollenhauer M.U."/>
            <person name="Montooth K."/>
            <person name="Mount S.M."/>
            <person name="Mu X."/>
            <person name="Myers E."/>
            <person name="Negre B."/>
            <person name="Newfeld S."/>
            <person name="Nielsen R."/>
            <person name="Noor M.A."/>
            <person name="O'Grady P."/>
            <person name="Pachter L."/>
            <person name="Papaceit M."/>
            <person name="Parisi M.J."/>
            <person name="Parisi M."/>
            <person name="Parts L."/>
            <person name="Pedersen J.S."/>
            <person name="Pesole G."/>
            <person name="Phillippy A.M."/>
            <person name="Ponting C.P."/>
            <person name="Pop M."/>
            <person name="Porcelli D."/>
            <person name="Powell J.R."/>
            <person name="Prohaska S."/>
            <person name="Pruitt K."/>
            <person name="Puig M."/>
            <person name="Quesneville H."/>
            <person name="Ram K.R."/>
            <person name="Rand D."/>
            <person name="Rasmussen M.D."/>
            <person name="Reed L.K."/>
            <person name="Reenan R."/>
            <person name="Reily A."/>
            <person name="Remington K.A."/>
            <person name="Rieger T.T."/>
            <person name="Ritchie M.G."/>
            <person name="Robin C."/>
            <person name="Rogers Y.H."/>
            <person name="Rohde C."/>
            <person name="Rozas J."/>
            <person name="Rubenfield M.J."/>
            <person name="Ruiz A."/>
            <person name="Russo S."/>
            <person name="Salzberg S.L."/>
            <person name="Sanchez-Gracia A."/>
            <person name="Saranga D.J."/>
            <person name="Sato H."/>
            <person name="Schaeffer S.W."/>
            <person name="Schatz M.C."/>
            <person name="Schlenke T."/>
            <person name="Schwartz R."/>
            <person name="Segarra C."/>
            <person name="Singh R.S."/>
            <person name="Sirot L."/>
            <person name="Sirota M."/>
            <person name="Sisneros N.B."/>
            <person name="Smith C.D."/>
            <person name="Smith T.F."/>
            <person name="Spieth J."/>
            <person name="Stage D.E."/>
            <person name="Stark A."/>
            <person name="Stephan W."/>
            <person name="Strausberg R.L."/>
            <person name="Strempel S."/>
            <person name="Sturgill D."/>
            <person name="Sutton G."/>
            <person name="Sutton G.G."/>
            <person name="Tao W."/>
            <person name="Teichmann S."/>
            <person name="Tobari Y.N."/>
            <person name="Tomimura Y."/>
            <person name="Tsolas J.M."/>
            <person name="Valente V.L."/>
            <person name="Venter E."/>
            <person name="Venter J.C."/>
            <person name="Vicario S."/>
            <person name="Vieira F.G."/>
            <person name="Vilella A.J."/>
            <person name="Villasante A."/>
            <person name="Walenz B."/>
            <person name="Wang J."/>
            <person name="Wasserman M."/>
            <person name="Watts T."/>
            <person name="Wilson D."/>
            <person name="Wilson R.K."/>
            <person name="Wing R.A."/>
            <person name="Wolfner M.F."/>
            <person name="Wong A."/>
            <person name="Wong G.K."/>
            <person name="Wu C.I."/>
            <person name="Wu G."/>
            <person name="Yamamoto D."/>
            <person name="Yang H.P."/>
            <person name="Yang S.P."/>
            <person name="Yorke J.A."/>
            <person name="Yoshida K."/>
            <person name="Zdobnov E."/>
            <person name="Zhang P."/>
            <person name="Zhang Y."/>
            <person name="Zimin A.V."/>
            <person name="Baldwin J."/>
            <person name="Abdouelleil A."/>
            <person name="Abdulkadir J."/>
            <person name="Abebe A."/>
            <person name="Abera B."/>
            <person name="Abreu J."/>
            <person name="Acer S.C."/>
            <person name="Aftuck L."/>
            <person name="Alexander A."/>
            <person name="An P."/>
            <person name="Anderson E."/>
            <person name="Anderson S."/>
            <person name="Arachi H."/>
            <person name="Azer M."/>
            <person name="Bachantsang P."/>
            <person name="Barry A."/>
            <person name="Bayul T."/>
            <person name="Berlin A."/>
            <person name="Bessette D."/>
            <person name="Bloom T."/>
            <person name="Blye J."/>
            <person name="Boguslavskiy L."/>
            <person name="Bonnet C."/>
            <person name="Boukhgalter B."/>
            <person name="Bourzgui I."/>
            <person name="Brown A."/>
            <person name="Cahill P."/>
            <person name="Channer S."/>
            <person name="Cheshatsang Y."/>
            <person name="Chuda L."/>
            <person name="Citroen M."/>
            <person name="Collymore A."/>
            <person name="Cooke P."/>
            <person name="Costello M."/>
            <person name="D'Aco K."/>
            <person name="Daza R."/>
            <person name="De Haan G."/>
            <person name="DeGray S."/>
            <person name="DeMaso C."/>
            <person name="Dhargay N."/>
            <person name="Dooley K."/>
            <person name="Dooley E."/>
            <person name="Doricent M."/>
            <person name="Dorje P."/>
            <person name="Dorjee K."/>
            <person name="Dupes A."/>
            <person name="Elong R."/>
            <person name="Falk J."/>
            <person name="Farina A."/>
            <person name="Faro S."/>
            <person name="Ferguson D."/>
            <person name="Fisher S."/>
            <person name="Foley C.D."/>
            <person name="Franke A."/>
            <person name="Friedrich D."/>
            <person name="Gadbois L."/>
            <person name="Gearin G."/>
            <person name="Gearin C.R."/>
            <person name="Giannoukos G."/>
            <person name="Goode T."/>
            <person name="Graham J."/>
            <person name="Grandbois E."/>
            <person name="Grewal S."/>
            <person name="Gyaltsen K."/>
            <person name="Hafez N."/>
            <person name="Hagos B."/>
            <person name="Hall J."/>
            <person name="Henson C."/>
            <person name="Hollinger A."/>
            <person name="Honan T."/>
            <person name="Huard M.D."/>
            <person name="Hughes L."/>
            <person name="Hurhula B."/>
            <person name="Husby M.E."/>
            <person name="Kamat A."/>
            <person name="Kanga B."/>
            <person name="Kashin S."/>
            <person name="Khazanovich D."/>
            <person name="Kisner P."/>
            <person name="Lance K."/>
            <person name="Lara M."/>
            <person name="Lee W."/>
            <person name="Lennon N."/>
            <person name="Letendre F."/>
            <person name="LeVine R."/>
            <person name="Lipovsky A."/>
            <person name="Liu X."/>
            <person name="Liu J."/>
            <person name="Liu S."/>
            <person name="Lokyitsang T."/>
            <person name="Lokyitsang Y."/>
            <person name="Lubonja R."/>
            <person name="Lui A."/>
            <person name="MacDonald P."/>
            <person name="Magnisalis V."/>
            <person name="Maru K."/>
            <person name="Matthews C."/>
            <person name="McCusker W."/>
            <person name="McDonough S."/>
            <person name="Mehta T."/>
            <person name="Meldrim J."/>
            <person name="Meneus L."/>
            <person name="Mihai O."/>
            <person name="Mihalev A."/>
            <person name="Mihova T."/>
            <person name="Mittelman R."/>
            <person name="Mlenga V."/>
            <person name="Montmayeur A."/>
            <person name="Mulrain L."/>
            <person name="Navidi A."/>
            <person name="Naylor J."/>
            <person name="Negash T."/>
            <person name="Nguyen T."/>
            <person name="Nguyen N."/>
            <person name="Nicol R."/>
            <person name="Norbu C."/>
            <person name="Norbu N."/>
            <person name="Novod N."/>
            <person name="O'Neill B."/>
            <person name="Osman S."/>
            <person name="Markiewicz E."/>
            <person name="Oyono O.L."/>
            <person name="Patti C."/>
            <person name="Phunkhang P."/>
            <person name="Pierre F."/>
            <person name="Priest M."/>
            <person name="Raghuraman S."/>
            <person name="Rege F."/>
            <person name="Reyes R."/>
            <person name="Rise C."/>
            <person name="Rogov P."/>
            <person name="Ross K."/>
            <person name="Ryan E."/>
            <person name="Settipalli S."/>
            <person name="Shea T."/>
            <person name="Sherpa N."/>
            <person name="Shi L."/>
            <person name="Shih D."/>
            <person name="Sparrow T."/>
            <person name="Spaulding J."/>
            <person name="Stalker J."/>
            <person name="Stange-Thomann N."/>
            <person name="Stavropoulos S."/>
            <person name="Stone C."/>
            <person name="Strader C."/>
            <person name="Tesfaye S."/>
            <person name="Thomson T."/>
            <person name="Thoulutsang Y."/>
            <person name="Thoulutsang D."/>
            <person name="Topham K."/>
            <person name="Topping I."/>
            <person name="Tsamla T."/>
            <person name="Vassiliev H."/>
            <person name="Vo A."/>
            <person name="Wangchuk T."/>
            <person name="Wangdi T."/>
            <person name="Weiand M."/>
            <person name="Wilkinson J."/>
            <person name="Wilson A."/>
            <person name="Yadav S."/>
            <person name="Young G."/>
            <person name="Yu Q."/>
            <person name="Zembek L."/>
            <person name="Zhong D."/>
            <person name="Zimmer A."/>
            <person name="Zwirko Z."/>
            <person name="Jaffe D.B."/>
            <person name="Alvarez P."/>
            <person name="Brockman W."/>
            <person name="Butler J."/>
            <person name="Chin C."/>
            <person name="Gnerre S."/>
            <person name="Grabherr M."/>
            <person name="Kleber M."/>
            <person name="Mauceli E."/>
            <person name="MacCallum I."/>
        </authorList>
    </citation>
    <scope>NUCLEOTIDE SEQUENCE [LARGE SCALE GENOMIC DNA]</scope>
    <source>
        <strain evidence="17">MSH-3 / Tucson 14011-0111.49</strain>
    </source>
</reference>
<dbReference type="OMA" id="IFPYYVM"/>
<dbReference type="GO" id="GO:0005506">
    <property type="term" value="F:iron ion binding"/>
    <property type="evidence" value="ECO:0007669"/>
    <property type="project" value="TreeGrafter"/>
</dbReference>
<evidence type="ECO:0000256" key="3">
    <source>
        <dbReference type="ARBA" id="ARBA00022516"/>
    </source>
</evidence>
<feature type="transmembrane region" description="Helical" evidence="14">
    <location>
        <begin position="150"/>
        <end position="168"/>
    </location>
</feature>
<evidence type="ECO:0000256" key="13">
    <source>
        <dbReference type="SAM" id="MobiDB-lite"/>
    </source>
</evidence>
<keyword evidence="11 12" id="KW-0275">Fatty acid biosynthesis</keyword>
<evidence type="ECO:0000313" key="17">
    <source>
        <dbReference type="Proteomes" id="UP000008744"/>
    </source>
</evidence>
<organism evidence="17">
    <name type="scientific">Drosophila persimilis</name>
    <name type="common">Fruit fly</name>
    <dbReference type="NCBI Taxonomy" id="7234"/>
    <lineage>
        <taxon>Eukaryota</taxon>
        <taxon>Metazoa</taxon>
        <taxon>Ecdysozoa</taxon>
        <taxon>Arthropoda</taxon>
        <taxon>Hexapoda</taxon>
        <taxon>Insecta</taxon>
        <taxon>Pterygota</taxon>
        <taxon>Neoptera</taxon>
        <taxon>Endopterygota</taxon>
        <taxon>Diptera</taxon>
        <taxon>Brachycera</taxon>
        <taxon>Muscomorpha</taxon>
        <taxon>Ephydroidea</taxon>
        <taxon>Drosophilidae</taxon>
        <taxon>Drosophila</taxon>
        <taxon>Sophophora</taxon>
    </lineage>
</organism>
<dbReference type="PhylomeDB" id="B4G3K9"/>
<evidence type="ECO:0000256" key="1">
    <source>
        <dbReference type="ARBA" id="ARBA00004141"/>
    </source>
</evidence>
<keyword evidence="7 12" id="KW-0560">Oxidoreductase</keyword>
<keyword evidence="10 14" id="KW-0472">Membrane</keyword>
<feature type="transmembrane region" description="Helical" evidence="14">
    <location>
        <begin position="118"/>
        <end position="138"/>
    </location>
</feature>
<evidence type="ECO:0000256" key="10">
    <source>
        <dbReference type="ARBA" id="ARBA00023136"/>
    </source>
</evidence>
<feature type="domain" description="Fatty acid desaturase" evidence="15">
    <location>
        <begin position="154"/>
        <end position="353"/>
    </location>
</feature>
<evidence type="ECO:0000256" key="14">
    <source>
        <dbReference type="SAM" id="Phobius"/>
    </source>
</evidence>
<dbReference type="Pfam" id="PF00487">
    <property type="entry name" value="FA_desaturase"/>
    <property type="match status" value="1"/>
</dbReference>
<evidence type="ECO:0000256" key="2">
    <source>
        <dbReference type="ARBA" id="ARBA00009295"/>
    </source>
</evidence>
<accession>B4G3K9</accession>
<dbReference type="Proteomes" id="UP000008744">
    <property type="component" value="Unassembled WGS sequence"/>
</dbReference>
<keyword evidence="6 14" id="KW-1133">Transmembrane helix</keyword>
<dbReference type="CDD" id="cd03505">
    <property type="entry name" value="Delta9-FADS-like"/>
    <property type="match status" value="1"/>
</dbReference>
<feature type="compositionally biased region" description="Basic and acidic residues" evidence="13">
    <location>
        <begin position="16"/>
        <end position="27"/>
    </location>
</feature>
<dbReference type="GO" id="GO:0006636">
    <property type="term" value="P:unsaturated fatty acid biosynthetic process"/>
    <property type="evidence" value="ECO:0007669"/>
    <property type="project" value="TreeGrafter"/>
</dbReference>
<evidence type="ECO:0000256" key="6">
    <source>
        <dbReference type="ARBA" id="ARBA00022989"/>
    </source>
</evidence>
<feature type="compositionally biased region" description="Low complexity" evidence="13">
    <location>
        <begin position="83"/>
        <end position="95"/>
    </location>
</feature>